<evidence type="ECO:0000313" key="3">
    <source>
        <dbReference type="Proteomes" id="UP001430953"/>
    </source>
</evidence>
<keyword evidence="1" id="KW-0472">Membrane</keyword>
<keyword evidence="1" id="KW-0812">Transmembrane</keyword>
<feature type="transmembrane region" description="Helical" evidence="1">
    <location>
        <begin position="55"/>
        <end position="77"/>
    </location>
</feature>
<dbReference type="AlphaFoldDB" id="A0AAW2FJK8"/>
<keyword evidence="3" id="KW-1185">Reference proteome</keyword>
<reference evidence="2 3" key="1">
    <citation type="submission" date="2023-03" db="EMBL/GenBank/DDBJ databases">
        <title>High recombination rates correlate with genetic variation in Cardiocondyla obscurior ants.</title>
        <authorList>
            <person name="Errbii M."/>
        </authorList>
    </citation>
    <scope>NUCLEOTIDE SEQUENCE [LARGE SCALE GENOMIC DNA]</scope>
    <source>
        <strain evidence="2">Alpha-2009</strain>
        <tissue evidence="2">Whole body</tissue>
    </source>
</reference>
<dbReference type="EMBL" id="JADYXP020000010">
    <property type="protein sequence ID" value="KAL0114941.1"/>
    <property type="molecule type" value="Genomic_DNA"/>
</dbReference>
<organism evidence="2 3">
    <name type="scientific">Cardiocondyla obscurior</name>
    <dbReference type="NCBI Taxonomy" id="286306"/>
    <lineage>
        <taxon>Eukaryota</taxon>
        <taxon>Metazoa</taxon>
        <taxon>Ecdysozoa</taxon>
        <taxon>Arthropoda</taxon>
        <taxon>Hexapoda</taxon>
        <taxon>Insecta</taxon>
        <taxon>Pterygota</taxon>
        <taxon>Neoptera</taxon>
        <taxon>Endopterygota</taxon>
        <taxon>Hymenoptera</taxon>
        <taxon>Apocrita</taxon>
        <taxon>Aculeata</taxon>
        <taxon>Formicoidea</taxon>
        <taxon>Formicidae</taxon>
        <taxon>Myrmicinae</taxon>
        <taxon>Cardiocondyla</taxon>
    </lineage>
</organism>
<keyword evidence="1" id="KW-1133">Transmembrane helix</keyword>
<feature type="transmembrane region" description="Helical" evidence="1">
    <location>
        <begin position="89"/>
        <end position="110"/>
    </location>
</feature>
<name>A0AAW2FJK8_9HYME</name>
<feature type="transmembrane region" description="Helical" evidence="1">
    <location>
        <begin position="20"/>
        <end position="43"/>
    </location>
</feature>
<evidence type="ECO:0000313" key="2">
    <source>
        <dbReference type="EMBL" id="KAL0114941.1"/>
    </source>
</evidence>
<proteinExistence type="predicted"/>
<protein>
    <submittedName>
        <fullName evidence="2">Uncharacterized protein</fullName>
    </submittedName>
</protein>
<gene>
    <name evidence="2" type="ORF">PUN28_010474</name>
</gene>
<accession>A0AAW2FJK8</accession>
<feature type="transmembrane region" description="Helical" evidence="1">
    <location>
        <begin position="122"/>
        <end position="137"/>
    </location>
</feature>
<dbReference type="Proteomes" id="UP001430953">
    <property type="component" value="Unassembled WGS sequence"/>
</dbReference>
<comment type="caution">
    <text evidence="2">The sequence shown here is derived from an EMBL/GenBank/DDBJ whole genome shotgun (WGS) entry which is preliminary data.</text>
</comment>
<sequence length="138" mass="15751">MGFKILSLSTWTIKPCNVLSARLVFSALSVLSVRLVFSALSVLSAPEYVYINRVLLLHIINFLFSLKEILISFFSIFFDVIINKTYLSIFYLSYFCIKISYSVSLFNCFLQGLYIGTRKNDLLSSIGGVFLLAFLLHY</sequence>
<evidence type="ECO:0000256" key="1">
    <source>
        <dbReference type="SAM" id="Phobius"/>
    </source>
</evidence>